<accession>A0ABN8N618</accession>
<comment type="subcellular location">
    <subcellularLocation>
        <location evidence="1">Mitochondrion</location>
    </subcellularLocation>
</comment>
<keyword evidence="7" id="KW-1185">Reference proteome</keyword>
<gene>
    <name evidence="6" type="ORF">PLOB_00000899</name>
</gene>
<evidence type="ECO:0000313" key="6">
    <source>
        <dbReference type="EMBL" id="CAH3042377.1"/>
    </source>
</evidence>
<reference evidence="6 7" key="1">
    <citation type="submission" date="2022-05" db="EMBL/GenBank/DDBJ databases">
        <authorList>
            <consortium name="Genoscope - CEA"/>
            <person name="William W."/>
        </authorList>
    </citation>
    <scope>NUCLEOTIDE SEQUENCE [LARGE SCALE GENOMIC DNA]</scope>
</reference>
<name>A0ABN8N618_9CNID</name>
<evidence type="ECO:0000256" key="2">
    <source>
        <dbReference type="ARBA" id="ARBA00008164"/>
    </source>
</evidence>
<dbReference type="InterPro" id="IPR032435">
    <property type="entry name" value="STML2-like_C"/>
</dbReference>
<dbReference type="SMART" id="SM00244">
    <property type="entry name" value="PHB"/>
    <property type="match status" value="1"/>
</dbReference>
<dbReference type="PANTHER" id="PTHR43327">
    <property type="entry name" value="STOMATIN-LIKE PROTEIN 2, MITOCHONDRIAL"/>
    <property type="match status" value="1"/>
</dbReference>
<dbReference type="InterPro" id="IPR001107">
    <property type="entry name" value="Band_7"/>
</dbReference>
<evidence type="ECO:0000256" key="4">
    <source>
        <dbReference type="SAM" id="MobiDB-lite"/>
    </source>
</evidence>
<dbReference type="Pfam" id="PF01145">
    <property type="entry name" value="Band_7"/>
    <property type="match status" value="1"/>
</dbReference>
<dbReference type="Pfam" id="PF16200">
    <property type="entry name" value="Band_7_C"/>
    <property type="match status" value="1"/>
</dbReference>
<dbReference type="Gene3D" id="3.30.479.30">
    <property type="entry name" value="Band 7 domain"/>
    <property type="match status" value="1"/>
</dbReference>
<protein>
    <recommendedName>
        <fullName evidence="5">Band 7 domain-containing protein</fullName>
    </recommendedName>
</protein>
<dbReference type="InterPro" id="IPR001972">
    <property type="entry name" value="Stomatin_HflK_fam"/>
</dbReference>
<comment type="similarity">
    <text evidence="2">Belongs to the band 7/mec-2 family.</text>
</comment>
<dbReference type="InterPro" id="IPR036013">
    <property type="entry name" value="Band_7/SPFH_dom_sf"/>
</dbReference>
<dbReference type="SUPFAM" id="SSF117892">
    <property type="entry name" value="Band 7/SPFH domain"/>
    <property type="match status" value="1"/>
</dbReference>
<dbReference type="CDD" id="cd08829">
    <property type="entry name" value="SPFH_paraslipin"/>
    <property type="match status" value="1"/>
</dbReference>
<dbReference type="PANTHER" id="PTHR43327:SF10">
    <property type="entry name" value="STOMATIN-LIKE PROTEIN 2, MITOCHONDRIAL"/>
    <property type="match status" value="1"/>
</dbReference>
<evidence type="ECO:0000256" key="1">
    <source>
        <dbReference type="ARBA" id="ARBA00004173"/>
    </source>
</evidence>
<dbReference type="InterPro" id="IPR050710">
    <property type="entry name" value="Band7/mec-2_domain"/>
</dbReference>
<sequence>MLSSRIITRLGSSPCPVFQPTRFAARTMAYGYSRTKRKQLPVNTVIKFVPQQEAWVIERFGKFNRILEPGLAILLPIIDDIKYVQSLKEVAIEIPSQSAITLDNVTLHLDGVLYLRVTDPFKASYGVEDPEFAVTQLAQTTMRSELGKISLDNVFQERERLNHNIVEAINHAAEVWGISCLRYEIRDIQLPQTVVEAMQMQVEAERKKRAAILQSEGEREAAINVAEGKKQSQILASEARKMEQINLATGEANAIIAKAKARAEGIQRVSLSLQEKLGERAASLNVAELYVTAFSNLAKTNNTVVLPANVGDPASMVAQAMAVYGQLTGKPINDPPTPPSGLPGGTPEHTGPSDDGTTGGSVESSIKPKTPVSSTQAFREVEGSKDSQMKWSPPGAAGFRKPGSPTTAHFTAATSPTRSRDFS</sequence>
<comment type="caution">
    <text evidence="6">The sequence shown here is derived from an EMBL/GenBank/DDBJ whole genome shotgun (WGS) entry which is preliminary data.</text>
</comment>
<organism evidence="6 7">
    <name type="scientific">Porites lobata</name>
    <dbReference type="NCBI Taxonomy" id="104759"/>
    <lineage>
        <taxon>Eukaryota</taxon>
        <taxon>Metazoa</taxon>
        <taxon>Cnidaria</taxon>
        <taxon>Anthozoa</taxon>
        <taxon>Hexacorallia</taxon>
        <taxon>Scleractinia</taxon>
        <taxon>Fungiina</taxon>
        <taxon>Poritidae</taxon>
        <taxon>Porites</taxon>
    </lineage>
</organism>
<dbReference type="EMBL" id="CALNXK010000010">
    <property type="protein sequence ID" value="CAH3042377.1"/>
    <property type="molecule type" value="Genomic_DNA"/>
</dbReference>
<dbReference type="Proteomes" id="UP001159405">
    <property type="component" value="Unassembled WGS sequence"/>
</dbReference>
<proteinExistence type="inferred from homology"/>
<feature type="region of interest" description="Disordered" evidence="4">
    <location>
        <begin position="328"/>
        <end position="423"/>
    </location>
</feature>
<dbReference type="PRINTS" id="PR00721">
    <property type="entry name" value="STOMATIN"/>
</dbReference>
<evidence type="ECO:0000256" key="3">
    <source>
        <dbReference type="ARBA" id="ARBA00023128"/>
    </source>
</evidence>
<keyword evidence="3" id="KW-0496">Mitochondrion</keyword>
<evidence type="ECO:0000259" key="5">
    <source>
        <dbReference type="SMART" id="SM00244"/>
    </source>
</evidence>
<feature type="compositionally biased region" description="Polar residues" evidence="4">
    <location>
        <begin position="404"/>
        <end position="417"/>
    </location>
</feature>
<feature type="domain" description="Band 7" evidence="5">
    <location>
        <begin position="44"/>
        <end position="202"/>
    </location>
</feature>
<evidence type="ECO:0000313" key="7">
    <source>
        <dbReference type="Proteomes" id="UP001159405"/>
    </source>
</evidence>
<feature type="compositionally biased region" description="Basic and acidic residues" evidence="4">
    <location>
        <begin position="379"/>
        <end position="388"/>
    </location>
</feature>